<dbReference type="Gene3D" id="3.50.50.60">
    <property type="entry name" value="FAD/NAD(P)-binding domain"/>
    <property type="match status" value="1"/>
</dbReference>
<protein>
    <recommendedName>
        <fullName evidence="4">L-ornithine N(5)-monooxygenase [NAD(P)H]</fullName>
        <ecNumber evidence="4">1.14.13.196</ecNumber>
    </recommendedName>
</protein>
<comment type="pathway">
    <text evidence="2">Siderophore biosynthesis.</text>
</comment>
<dbReference type="InterPro" id="IPR025700">
    <property type="entry name" value="Lys/Orn_oxygenase"/>
</dbReference>
<evidence type="ECO:0000256" key="4">
    <source>
        <dbReference type="ARBA" id="ARBA00012881"/>
    </source>
</evidence>
<keyword evidence="12" id="KW-1185">Reference proteome</keyword>
<dbReference type="PANTHER" id="PTHR42802:SF1">
    <property type="entry name" value="L-ORNITHINE N(5)-MONOOXYGENASE"/>
    <property type="match status" value="1"/>
</dbReference>
<evidence type="ECO:0000256" key="5">
    <source>
        <dbReference type="ARBA" id="ARBA00022630"/>
    </source>
</evidence>
<comment type="catalytic activity">
    <reaction evidence="10">
        <text>L-ornithine + NADH + O2 = N(5)-hydroxy-L-ornithine + NAD(+) + H2O</text>
        <dbReference type="Rhea" id="RHEA:41512"/>
        <dbReference type="ChEBI" id="CHEBI:15377"/>
        <dbReference type="ChEBI" id="CHEBI:15379"/>
        <dbReference type="ChEBI" id="CHEBI:46911"/>
        <dbReference type="ChEBI" id="CHEBI:57540"/>
        <dbReference type="ChEBI" id="CHEBI:57945"/>
        <dbReference type="ChEBI" id="CHEBI:78275"/>
        <dbReference type="EC" id="1.14.13.196"/>
    </reaction>
</comment>
<sequence>MSPSPLHSTAIRPYGNHEARPGPDTAYGIVCVGFGVTALSIAIALREVEADSPILFLERGLRDQWQRYSPIPFSYMQTSFLQDLTTQRNPLSKFTLTNYLHETGQLLTFLNHSRLTPSTAVIKGYLDWSASHFDDWVCYGKNVLAVEPIQDVSGVVGGWKVLIRDIKTTKIYSVRARKVILAIGAQPCIPTALSTPEVETHVVHCSRYMEFISDFPDHPPEALNVAIVGQNEEAAKIFKHIQSLHLNYRATLFISTSALRPKETNPFIASLVESPNTLLPHRFPLELRQRRLLAGHAQPTETVDLALIEQLYEEQASLHEHANCPVKRHQIVALHELVNAAPDGTGRVNLTFRDARTGNEMQHEEPFDLVVSASKYERSEWKQLVKSLQELQQDRDNPRIDKEYRIEFRRRMVEAGVGVWVVGGFEGGSDRSVVGRSSSLSWRQRVC</sequence>
<dbReference type="InterPro" id="IPR036188">
    <property type="entry name" value="FAD/NAD-bd_sf"/>
</dbReference>
<evidence type="ECO:0000256" key="9">
    <source>
        <dbReference type="ARBA" id="ARBA00047598"/>
    </source>
</evidence>
<reference evidence="11 12" key="1">
    <citation type="journal article" date="2016" name="Nat. Commun.">
        <title>Ectomycorrhizal ecology is imprinted in the genome of the dominant symbiotic fungus Cenococcum geophilum.</title>
        <authorList>
            <consortium name="DOE Joint Genome Institute"/>
            <person name="Peter M."/>
            <person name="Kohler A."/>
            <person name="Ohm R.A."/>
            <person name="Kuo A."/>
            <person name="Krutzmann J."/>
            <person name="Morin E."/>
            <person name="Arend M."/>
            <person name="Barry K.W."/>
            <person name="Binder M."/>
            <person name="Choi C."/>
            <person name="Clum A."/>
            <person name="Copeland A."/>
            <person name="Grisel N."/>
            <person name="Haridas S."/>
            <person name="Kipfer T."/>
            <person name="LaButti K."/>
            <person name="Lindquist E."/>
            <person name="Lipzen A."/>
            <person name="Maire R."/>
            <person name="Meier B."/>
            <person name="Mihaltcheva S."/>
            <person name="Molinier V."/>
            <person name="Murat C."/>
            <person name="Poggeler S."/>
            <person name="Quandt C.A."/>
            <person name="Sperisen C."/>
            <person name="Tritt A."/>
            <person name="Tisserant E."/>
            <person name="Crous P.W."/>
            <person name="Henrissat B."/>
            <person name="Nehls U."/>
            <person name="Egli S."/>
            <person name="Spatafora J.W."/>
            <person name="Grigoriev I.V."/>
            <person name="Martin F.M."/>
        </authorList>
    </citation>
    <scope>NUCLEOTIDE SEQUENCE [LARGE SCALE GENOMIC DNA]</scope>
    <source>
        <strain evidence="11 12">CBS 207.34</strain>
    </source>
</reference>
<organism evidence="11 12">
    <name type="scientific">Glonium stellatum</name>
    <dbReference type="NCBI Taxonomy" id="574774"/>
    <lineage>
        <taxon>Eukaryota</taxon>
        <taxon>Fungi</taxon>
        <taxon>Dikarya</taxon>
        <taxon>Ascomycota</taxon>
        <taxon>Pezizomycotina</taxon>
        <taxon>Dothideomycetes</taxon>
        <taxon>Pleosporomycetidae</taxon>
        <taxon>Gloniales</taxon>
        <taxon>Gloniaceae</taxon>
        <taxon>Glonium</taxon>
    </lineage>
</organism>
<evidence type="ECO:0000256" key="2">
    <source>
        <dbReference type="ARBA" id="ARBA00004924"/>
    </source>
</evidence>
<dbReference type="GO" id="GO:0006879">
    <property type="term" value="P:intracellular iron ion homeostasis"/>
    <property type="evidence" value="ECO:0007669"/>
    <property type="project" value="TreeGrafter"/>
</dbReference>
<dbReference type="PANTHER" id="PTHR42802">
    <property type="entry name" value="MONOOXYGENASE"/>
    <property type="match status" value="1"/>
</dbReference>
<keyword evidence="5" id="KW-0285">Flavoprotein</keyword>
<evidence type="ECO:0000313" key="11">
    <source>
        <dbReference type="EMBL" id="OCL04405.1"/>
    </source>
</evidence>
<dbReference type="Proteomes" id="UP000250140">
    <property type="component" value="Unassembled WGS sequence"/>
</dbReference>
<evidence type="ECO:0000256" key="7">
    <source>
        <dbReference type="ARBA" id="ARBA00022857"/>
    </source>
</evidence>
<dbReference type="OrthoDB" id="3519933at2759"/>
<evidence type="ECO:0000256" key="8">
    <source>
        <dbReference type="ARBA" id="ARBA00023002"/>
    </source>
</evidence>
<comment type="similarity">
    <text evidence="3">Belongs to the lysine N(6)-hydroxylase/L-ornithine N(5)-oxygenase family.</text>
</comment>
<dbReference type="GO" id="GO:0016491">
    <property type="term" value="F:oxidoreductase activity"/>
    <property type="evidence" value="ECO:0007669"/>
    <property type="project" value="UniProtKB-KW"/>
</dbReference>
<keyword evidence="6" id="KW-0274">FAD</keyword>
<comment type="cofactor">
    <cofactor evidence="1">
        <name>FAD</name>
        <dbReference type="ChEBI" id="CHEBI:57692"/>
    </cofactor>
</comment>
<evidence type="ECO:0000256" key="10">
    <source>
        <dbReference type="ARBA" id="ARBA00049248"/>
    </source>
</evidence>
<evidence type="ECO:0000256" key="6">
    <source>
        <dbReference type="ARBA" id="ARBA00022827"/>
    </source>
</evidence>
<evidence type="ECO:0000256" key="3">
    <source>
        <dbReference type="ARBA" id="ARBA00007588"/>
    </source>
</evidence>
<keyword evidence="8" id="KW-0560">Oxidoreductase</keyword>
<dbReference type="EMBL" id="KV750520">
    <property type="protein sequence ID" value="OCL04405.1"/>
    <property type="molecule type" value="Genomic_DNA"/>
</dbReference>
<keyword evidence="7" id="KW-0521">NADP</keyword>
<dbReference type="SUPFAM" id="SSF51905">
    <property type="entry name" value="FAD/NAD(P)-binding domain"/>
    <property type="match status" value="1"/>
</dbReference>
<evidence type="ECO:0000256" key="1">
    <source>
        <dbReference type="ARBA" id="ARBA00001974"/>
    </source>
</evidence>
<accession>A0A8E2ET79</accession>
<proteinExistence type="inferred from homology"/>
<gene>
    <name evidence="11" type="ORF">AOQ84DRAFT_367557</name>
</gene>
<evidence type="ECO:0000313" key="12">
    <source>
        <dbReference type="Proteomes" id="UP000250140"/>
    </source>
</evidence>
<comment type="catalytic activity">
    <reaction evidence="9">
        <text>L-ornithine + NADPH + O2 = N(5)-hydroxy-L-ornithine + NADP(+) + H2O</text>
        <dbReference type="Rhea" id="RHEA:41508"/>
        <dbReference type="ChEBI" id="CHEBI:15377"/>
        <dbReference type="ChEBI" id="CHEBI:15379"/>
        <dbReference type="ChEBI" id="CHEBI:46911"/>
        <dbReference type="ChEBI" id="CHEBI:57783"/>
        <dbReference type="ChEBI" id="CHEBI:58349"/>
        <dbReference type="ChEBI" id="CHEBI:78275"/>
        <dbReference type="EC" id="1.14.13.196"/>
    </reaction>
</comment>
<dbReference type="AlphaFoldDB" id="A0A8E2ET79"/>
<name>A0A8E2ET79_9PEZI</name>
<dbReference type="Pfam" id="PF13434">
    <property type="entry name" value="Lys_Orn_oxgnase"/>
    <property type="match status" value="1"/>
</dbReference>
<dbReference type="EC" id="1.14.13.196" evidence="4"/>